<comment type="similarity">
    <text evidence="2">Belongs to the encapsulin family. Family 1 subfamily.</text>
</comment>
<dbReference type="Gene3D" id="3.30.2320.10">
    <property type="entry name" value="hypothetical protein PF0899 domain"/>
    <property type="match status" value="1"/>
</dbReference>
<dbReference type="Pfam" id="PF04454">
    <property type="entry name" value="Linocin_M18"/>
    <property type="match status" value="1"/>
</dbReference>
<evidence type="ECO:0000313" key="6">
    <source>
        <dbReference type="Proteomes" id="UP000295726"/>
    </source>
</evidence>
<dbReference type="NCBIfam" id="NF041155">
    <property type="entry name" value="encap_f1"/>
    <property type="match status" value="1"/>
</dbReference>
<dbReference type="PANTHER" id="PTHR37165:SF1">
    <property type="entry name" value="TYPE 1 ENCAPSULIN SHELL PROTEIN"/>
    <property type="match status" value="1"/>
</dbReference>
<name>A0A4R3K067_9FIRM</name>
<gene>
    <name evidence="5" type="ORF">EDD59_13011</name>
</gene>
<dbReference type="AlphaFoldDB" id="A0A4R3K067"/>
<dbReference type="InterPro" id="IPR007544">
    <property type="entry name" value="ENCAP"/>
</dbReference>
<evidence type="ECO:0000313" key="5">
    <source>
        <dbReference type="EMBL" id="TCS75215.1"/>
    </source>
</evidence>
<dbReference type="OrthoDB" id="2922at2"/>
<evidence type="ECO:0000256" key="2">
    <source>
        <dbReference type="ARBA" id="ARBA00033743"/>
    </source>
</evidence>
<dbReference type="PIRSF" id="PIRSF019254">
    <property type="entry name" value="CFP29"/>
    <property type="match status" value="1"/>
</dbReference>
<dbReference type="GO" id="GO:0140737">
    <property type="term" value="C:encapsulin nanocompartment"/>
    <property type="evidence" value="ECO:0007669"/>
    <property type="project" value="UniProtKB-SubCell"/>
</dbReference>
<accession>A0A4R3K067</accession>
<comment type="caution">
    <text evidence="5">The sequence shown here is derived from an EMBL/GenBank/DDBJ whole genome shotgun (WGS) entry which is preliminary data.</text>
</comment>
<keyword evidence="3" id="KW-1284">Encapsulin nanocompartment</keyword>
<protein>
    <recommendedName>
        <fullName evidence="4">Type 1 encapsulin shell protein</fullName>
    </recommendedName>
</protein>
<evidence type="ECO:0000256" key="4">
    <source>
        <dbReference type="ARBA" id="ARBA00050023"/>
    </source>
</evidence>
<evidence type="ECO:0000256" key="3">
    <source>
        <dbReference type="ARBA" id="ARBA00033787"/>
    </source>
</evidence>
<comment type="subcellular location">
    <subcellularLocation>
        <location evidence="1">Encapsulin nanocompartment</location>
    </subcellularLocation>
</comment>
<dbReference type="InterPro" id="IPR051429">
    <property type="entry name" value="Encapsulin_nc"/>
</dbReference>
<organism evidence="5 6">
    <name type="scientific">Muricomes intestini</name>
    <dbReference type="NCBI Taxonomy" id="1796634"/>
    <lineage>
        <taxon>Bacteria</taxon>
        <taxon>Bacillati</taxon>
        <taxon>Bacillota</taxon>
        <taxon>Clostridia</taxon>
        <taxon>Lachnospirales</taxon>
        <taxon>Lachnospiraceae</taxon>
        <taxon>Muricomes</taxon>
    </lineage>
</organism>
<dbReference type="PANTHER" id="PTHR37165">
    <property type="entry name" value="PEPTIDASE U56 FAMILY"/>
    <property type="match status" value="1"/>
</dbReference>
<dbReference type="Proteomes" id="UP000295726">
    <property type="component" value="Unassembled WGS sequence"/>
</dbReference>
<dbReference type="EMBL" id="SLZZ01000030">
    <property type="protein sequence ID" value="TCS75215.1"/>
    <property type="molecule type" value="Genomic_DNA"/>
</dbReference>
<reference evidence="5 6" key="1">
    <citation type="submission" date="2019-03" db="EMBL/GenBank/DDBJ databases">
        <title>Genomic Encyclopedia of Type Strains, Phase IV (KMG-IV): sequencing the most valuable type-strain genomes for metagenomic binning, comparative biology and taxonomic classification.</title>
        <authorList>
            <person name="Goeker M."/>
        </authorList>
    </citation>
    <scope>NUCLEOTIDE SEQUENCE [LARGE SCALE GENOMIC DNA]</scope>
    <source>
        <strain evidence="5 6">DSM 29489</strain>
    </source>
</reference>
<keyword evidence="6" id="KW-1185">Reference proteome</keyword>
<evidence type="ECO:0000256" key="1">
    <source>
        <dbReference type="ARBA" id="ARBA00033738"/>
    </source>
</evidence>
<dbReference type="RefSeq" id="WP_132383393.1">
    <property type="nucleotide sequence ID" value="NZ_SLZZ01000030.1"/>
</dbReference>
<sequence>MSYLSREAAPFSEGLWEQIDAAVVKTARNSLVGRRFLHVFGPLGVGVQTVPVDDADAVEEVEKEGLITTSGRKFTEIPLIFEDFTLLARDLESAKKSGFPTDLSRAERAAEACALKEDKLIFWGSKDAGYDGLLTVPGTQKVEKKDWSAGENAFTDIAAGITALSEKGFYGTYSLALSLDLYMQLQRIQPGTGLLEVDRISKLLNGHIHPARALGQGKAVLVASDEMNMDLVIGQDMAAAYLEQKDLNHSIRILETVLPRFKRKEAIVAFE</sequence>
<dbReference type="Gene3D" id="3.30.2400.30">
    <property type="match status" value="1"/>
</dbReference>
<proteinExistence type="inferred from homology"/>